<evidence type="ECO:0000313" key="2">
    <source>
        <dbReference type="Proteomes" id="UP000318375"/>
    </source>
</evidence>
<dbReference type="RefSeq" id="YP_010058983.1">
    <property type="nucleotide sequence ID" value="NC_054723.1"/>
</dbReference>
<keyword evidence="2" id="KW-1185">Reference proteome</keyword>
<accession>A0A4Y6EMP6</accession>
<evidence type="ECO:0000313" key="1">
    <source>
        <dbReference type="EMBL" id="QDF18681.1"/>
    </source>
</evidence>
<dbReference type="KEGG" id="vg:64766214"/>
<dbReference type="Proteomes" id="UP000318375">
    <property type="component" value="Segment"/>
</dbReference>
<gene>
    <name evidence="1" type="primary">195</name>
    <name evidence="1" type="ORF">SEA_PUPPER_195</name>
</gene>
<dbReference type="EMBL" id="MK977695">
    <property type="protein sequence ID" value="QDF18681.1"/>
    <property type="molecule type" value="Genomic_DNA"/>
</dbReference>
<protein>
    <submittedName>
        <fullName evidence="1">Uncharacterized protein</fullName>
    </submittedName>
</protein>
<organism evidence="1 2">
    <name type="scientific">Gordonia phage Pupper</name>
    <dbReference type="NCBI Taxonomy" id="2571249"/>
    <lineage>
        <taxon>Viruses</taxon>
        <taxon>Duplodnaviria</taxon>
        <taxon>Heunggongvirae</taxon>
        <taxon>Uroviricota</taxon>
        <taxon>Caudoviricetes</taxon>
        <taxon>Puppervirus</taxon>
        <taxon>Puppervirus Pupper</taxon>
    </lineage>
</organism>
<name>A0A4Y6EMP6_9CAUD</name>
<reference evidence="1 2" key="1">
    <citation type="submission" date="2019-05" db="EMBL/GenBank/DDBJ databases">
        <authorList>
            <person name="Pope W.H."/>
            <person name="Garlena R.A."/>
            <person name="Russell D.A."/>
            <person name="Jacobs-Sera D."/>
            <person name="Hatfull G.F."/>
        </authorList>
    </citation>
    <scope>NUCLEOTIDE SEQUENCE [LARGE SCALE GENOMIC DNA]</scope>
</reference>
<sequence>MYPTGSLIQDTPATAAYTKAVHHLRDLMAKYSGFGAEDTEPRWVANDAIASFLKSEEVHIPESAYEWQLYSSQPGAEKAAKQMSAALRAIIDTIPVTLANPF</sequence>
<proteinExistence type="predicted"/>
<dbReference type="GeneID" id="64766214"/>